<keyword evidence="1" id="KW-0560">Oxidoreductase</keyword>
<dbReference type="InterPro" id="IPR002563">
    <property type="entry name" value="Flavin_Rdtase-like_dom"/>
</dbReference>
<dbReference type="SMART" id="SM00903">
    <property type="entry name" value="Flavin_Reduct"/>
    <property type="match status" value="1"/>
</dbReference>
<dbReference type="OrthoDB" id="2015405at2759"/>
<evidence type="ECO:0000259" key="3">
    <source>
        <dbReference type="SMART" id="SM00903"/>
    </source>
</evidence>
<evidence type="ECO:0000313" key="4">
    <source>
        <dbReference type="EMBL" id="GJJ69248.1"/>
    </source>
</evidence>
<dbReference type="SUPFAM" id="SSF50475">
    <property type="entry name" value="FMN-binding split barrel"/>
    <property type="match status" value="2"/>
</dbReference>
<feature type="region of interest" description="Disordered" evidence="2">
    <location>
        <begin position="173"/>
        <end position="203"/>
    </location>
</feature>
<dbReference type="Pfam" id="PF01613">
    <property type="entry name" value="Flavin_Reduct"/>
    <property type="match status" value="2"/>
</dbReference>
<dbReference type="PANTHER" id="PTHR30466:SF1">
    <property type="entry name" value="FMN REDUCTASE (NADH) RUTF"/>
    <property type="match status" value="1"/>
</dbReference>
<evidence type="ECO:0000313" key="5">
    <source>
        <dbReference type="Proteomes" id="UP000827284"/>
    </source>
</evidence>
<dbReference type="GO" id="GO:0042602">
    <property type="term" value="F:riboflavin reductase (NADPH) activity"/>
    <property type="evidence" value="ECO:0007669"/>
    <property type="project" value="TreeGrafter"/>
</dbReference>
<comment type="caution">
    <text evidence="4">The sequence shown here is derived from an EMBL/GenBank/DDBJ whole genome shotgun (WGS) entry which is preliminary data.</text>
</comment>
<organism evidence="4 5">
    <name type="scientific">Entomortierella parvispora</name>
    <dbReference type="NCBI Taxonomy" id="205924"/>
    <lineage>
        <taxon>Eukaryota</taxon>
        <taxon>Fungi</taxon>
        <taxon>Fungi incertae sedis</taxon>
        <taxon>Mucoromycota</taxon>
        <taxon>Mortierellomycotina</taxon>
        <taxon>Mortierellomycetes</taxon>
        <taxon>Mortierellales</taxon>
        <taxon>Mortierellaceae</taxon>
        <taxon>Entomortierella</taxon>
    </lineage>
</organism>
<dbReference type="GO" id="GO:0010181">
    <property type="term" value="F:FMN binding"/>
    <property type="evidence" value="ECO:0007669"/>
    <property type="project" value="InterPro"/>
</dbReference>
<feature type="compositionally biased region" description="Polar residues" evidence="2">
    <location>
        <begin position="186"/>
        <end position="201"/>
    </location>
</feature>
<accession>A0A9P3LSR2</accession>
<dbReference type="PANTHER" id="PTHR30466">
    <property type="entry name" value="FLAVIN REDUCTASE"/>
    <property type="match status" value="1"/>
</dbReference>
<dbReference type="InterPro" id="IPR050268">
    <property type="entry name" value="NADH-dep_flavin_reductase"/>
</dbReference>
<sequence>MFSKPLQTRWHRAHSLAMCHPSTLTATPAVHLACRRALFTVQPRSITLPSRDTHTRCKQRTSSLALTPTRPYTSSSVNPNIPQENHPTSEKLRKVLRNVPFPVVVVSTASKSDPSLRRGITVSSFTSISLQPIPLVAFCVKLPSRASTVLHDSKGFVIQFLASDQIAHSVAFSSSVPPPTARASPDATSLSPSPGEQTSENARGRALNQGRDKDIDDLVSEASQQTLINSSRNKDITSKQPEEEAESAVLSRDNKMTTETDPDPFEVLGYNTDPESQLPVLTNTLGAIRCKTHQVMVVGDHEMWIGEVEKVLHGGDDLLLKTQEPLLYHDRSYRKVGKRIY</sequence>
<dbReference type="Proteomes" id="UP000827284">
    <property type="component" value="Unassembled WGS sequence"/>
</dbReference>
<evidence type="ECO:0000256" key="1">
    <source>
        <dbReference type="ARBA" id="ARBA00023002"/>
    </source>
</evidence>
<dbReference type="EMBL" id="BQFW01000002">
    <property type="protein sequence ID" value="GJJ69248.1"/>
    <property type="molecule type" value="Genomic_DNA"/>
</dbReference>
<evidence type="ECO:0000256" key="2">
    <source>
        <dbReference type="SAM" id="MobiDB-lite"/>
    </source>
</evidence>
<keyword evidence="5" id="KW-1185">Reference proteome</keyword>
<dbReference type="InterPro" id="IPR012349">
    <property type="entry name" value="Split_barrel_FMN-bd"/>
</dbReference>
<dbReference type="Gene3D" id="2.30.110.10">
    <property type="entry name" value="Electron Transport, Fmn-binding Protein, Chain A"/>
    <property type="match status" value="1"/>
</dbReference>
<feature type="region of interest" description="Disordered" evidence="2">
    <location>
        <begin position="223"/>
        <end position="260"/>
    </location>
</feature>
<gene>
    <name evidence="4" type="ORF">EMPS_01594</name>
</gene>
<reference evidence="4" key="1">
    <citation type="submission" date="2021-11" db="EMBL/GenBank/DDBJ databases">
        <authorList>
            <person name="Herlambang A."/>
            <person name="Guo Y."/>
            <person name="Takashima Y."/>
            <person name="Nishizawa T."/>
        </authorList>
    </citation>
    <scope>NUCLEOTIDE SEQUENCE</scope>
    <source>
        <strain evidence="4">E1425</strain>
    </source>
</reference>
<dbReference type="AlphaFoldDB" id="A0A9P3LSR2"/>
<proteinExistence type="predicted"/>
<feature type="domain" description="Flavin reductase like" evidence="3">
    <location>
        <begin position="96"/>
        <end position="335"/>
    </location>
</feature>
<name>A0A9P3LSR2_9FUNG</name>
<reference evidence="4" key="2">
    <citation type="journal article" date="2022" name="Microbiol. Resour. Announc.">
        <title>Whole-Genome Sequence of Entomortierella parvispora E1425, a Mucoromycotan Fungus Associated with Burkholderiaceae-Related Endosymbiotic Bacteria.</title>
        <authorList>
            <person name="Herlambang A."/>
            <person name="Guo Y."/>
            <person name="Takashima Y."/>
            <person name="Narisawa K."/>
            <person name="Ohta H."/>
            <person name="Nishizawa T."/>
        </authorList>
    </citation>
    <scope>NUCLEOTIDE SEQUENCE</scope>
    <source>
        <strain evidence="4">E1425</strain>
    </source>
</reference>
<feature type="compositionally biased region" description="Basic and acidic residues" evidence="2">
    <location>
        <begin position="232"/>
        <end position="242"/>
    </location>
</feature>
<protein>
    <recommendedName>
        <fullName evidence="3">Flavin reductase like domain-containing protein</fullName>
    </recommendedName>
</protein>